<dbReference type="Pfam" id="PF02687">
    <property type="entry name" value="FtsX"/>
    <property type="match status" value="1"/>
</dbReference>
<dbReference type="InterPro" id="IPR050250">
    <property type="entry name" value="Macrolide_Exporter_MacB"/>
</dbReference>
<evidence type="ECO:0000256" key="2">
    <source>
        <dbReference type="ARBA" id="ARBA00022475"/>
    </source>
</evidence>
<evidence type="ECO:0000256" key="5">
    <source>
        <dbReference type="ARBA" id="ARBA00023136"/>
    </source>
</evidence>
<feature type="transmembrane region" description="Helical" evidence="6">
    <location>
        <begin position="401"/>
        <end position="419"/>
    </location>
</feature>
<dbReference type="InterPro" id="IPR025857">
    <property type="entry name" value="MacB_PCD"/>
</dbReference>
<proteinExistence type="predicted"/>
<keyword evidence="5 6" id="KW-0472">Membrane</keyword>
<name>A0ABR9GG66_9GAMM</name>
<feature type="transmembrane region" description="Helical" evidence="6">
    <location>
        <begin position="21"/>
        <end position="41"/>
    </location>
</feature>
<evidence type="ECO:0000256" key="3">
    <source>
        <dbReference type="ARBA" id="ARBA00022692"/>
    </source>
</evidence>
<evidence type="ECO:0000256" key="6">
    <source>
        <dbReference type="SAM" id="Phobius"/>
    </source>
</evidence>
<evidence type="ECO:0000313" key="9">
    <source>
        <dbReference type="EMBL" id="MBE1163045.1"/>
    </source>
</evidence>
<evidence type="ECO:0000259" key="7">
    <source>
        <dbReference type="Pfam" id="PF02687"/>
    </source>
</evidence>
<sequence length="436" mass="48021">MFAHYLQLGLRSLRRNPVLTILMVIVMGFGVSASMASYAVFRAVSNDPIPDKSTQLYAVQIDSFGPKNNNGGEPSGELDYLDAMALQRDHKGLRQTPLYPVGLSLLPTEASQMPLRPKTYAVNAEAFPMFEIPFAFGGGWSKDDDRSSAYVAVIGRRLNDRLFRGANSIGKSINLSGHDYRIVGVMDDWDPKPLYMDVLSSNSFGTPIQVFIPLQRALDSHMQTVGSTGCVGSDEGAGWEAFTHSTCTWLLYWVELPTPAQAQAYGHYLYDYASLQQHAGRYPWAPNVRLHDVRQWLKYMHVVSPASEMSLYISCGVLLICLVNTSGLLLAKFMRRSAEIGVRRALGAPRRAIYAQFLMEGVTVGLAGGVLGLLLTVFNLHGIGSVVDKETAALLRLDASLVAWTFTVSVISTLLASFYPTWRAANVQPAWQLKTN</sequence>
<feature type="domain" description="ABC3 transporter permease C-terminal" evidence="7">
    <location>
        <begin position="313"/>
        <end position="429"/>
    </location>
</feature>
<dbReference type="PANTHER" id="PTHR30572">
    <property type="entry name" value="MEMBRANE COMPONENT OF TRANSPORTER-RELATED"/>
    <property type="match status" value="1"/>
</dbReference>
<feature type="domain" description="MacB-like periplasmic core" evidence="8">
    <location>
        <begin position="20"/>
        <end position="221"/>
    </location>
</feature>
<keyword evidence="4 6" id="KW-1133">Transmembrane helix</keyword>
<keyword evidence="2" id="KW-1003">Cell membrane</keyword>
<dbReference type="Proteomes" id="UP000651010">
    <property type="component" value="Unassembled WGS sequence"/>
</dbReference>
<comment type="subcellular location">
    <subcellularLocation>
        <location evidence="1">Cell membrane</location>
        <topology evidence="1">Multi-pass membrane protein</topology>
    </subcellularLocation>
</comment>
<dbReference type="EMBL" id="JACZZA010000025">
    <property type="protein sequence ID" value="MBE1163045.1"/>
    <property type="molecule type" value="Genomic_DNA"/>
</dbReference>
<organism evidence="9 10">
    <name type="scientific">Dyella acidiphila</name>
    <dbReference type="NCBI Taxonomy" id="2775866"/>
    <lineage>
        <taxon>Bacteria</taxon>
        <taxon>Pseudomonadati</taxon>
        <taxon>Pseudomonadota</taxon>
        <taxon>Gammaproteobacteria</taxon>
        <taxon>Lysobacterales</taxon>
        <taxon>Rhodanobacteraceae</taxon>
        <taxon>Dyella</taxon>
    </lineage>
</organism>
<dbReference type="Pfam" id="PF12704">
    <property type="entry name" value="MacB_PCD"/>
    <property type="match status" value="1"/>
</dbReference>
<evidence type="ECO:0000256" key="1">
    <source>
        <dbReference type="ARBA" id="ARBA00004651"/>
    </source>
</evidence>
<evidence type="ECO:0000256" key="4">
    <source>
        <dbReference type="ARBA" id="ARBA00022989"/>
    </source>
</evidence>
<dbReference type="InterPro" id="IPR003838">
    <property type="entry name" value="ABC3_permease_C"/>
</dbReference>
<accession>A0ABR9GG66</accession>
<evidence type="ECO:0000259" key="8">
    <source>
        <dbReference type="Pfam" id="PF12704"/>
    </source>
</evidence>
<dbReference type="RefSeq" id="WP_192557891.1">
    <property type="nucleotide sequence ID" value="NZ_JACZZA010000025.1"/>
</dbReference>
<protein>
    <submittedName>
        <fullName evidence="9">ABC transporter permease</fullName>
    </submittedName>
</protein>
<keyword evidence="10" id="KW-1185">Reference proteome</keyword>
<comment type="caution">
    <text evidence="9">The sequence shown here is derived from an EMBL/GenBank/DDBJ whole genome shotgun (WGS) entry which is preliminary data.</text>
</comment>
<reference evidence="9 10" key="1">
    <citation type="submission" date="2020-09" db="EMBL/GenBank/DDBJ databases">
        <title>Dyella sp. 7MK23 isolated from forest soil.</title>
        <authorList>
            <person name="Fu J."/>
        </authorList>
    </citation>
    <scope>NUCLEOTIDE SEQUENCE [LARGE SCALE GENOMIC DNA]</scope>
    <source>
        <strain evidence="9 10">7MK23</strain>
    </source>
</reference>
<feature type="transmembrane region" description="Helical" evidence="6">
    <location>
        <begin position="309"/>
        <end position="331"/>
    </location>
</feature>
<keyword evidence="3 6" id="KW-0812">Transmembrane</keyword>
<dbReference type="PANTHER" id="PTHR30572:SF18">
    <property type="entry name" value="ABC-TYPE MACROLIDE FAMILY EXPORT SYSTEM PERMEASE COMPONENT 2"/>
    <property type="match status" value="1"/>
</dbReference>
<feature type="transmembrane region" description="Helical" evidence="6">
    <location>
        <begin position="352"/>
        <end position="381"/>
    </location>
</feature>
<gene>
    <name evidence="9" type="ORF">IGX34_21915</name>
</gene>
<evidence type="ECO:0000313" key="10">
    <source>
        <dbReference type="Proteomes" id="UP000651010"/>
    </source>
</evidence>